<reference evidence="4" key="1">
    <citation type="journal article" date="2019" name="Int. J. Syst. Evol. Microbiol.">
        <title>The Global Catalogue of Microorganisms (GCM) 10K type strain sequencing project: providing services to taxonomists for standard genome sequencing and annotation.</title>
        <authorList>
            <consortium name="The Broad Institute Genomics Platform"/>
            <consortium name="The Broad Institute Genome Sequencing Center for Infectious Disease"/>
            <person name="Wu L."/>
            <person name="Ma J."/>
        </authorList>
    </citation>
    <scope>NUCLEOTIDE SEQUENCE [LARGE SCALE GENOMIC DNA]</scope>
    <source>
        <strain evidence="4">IBRC-M 10908</strain>
    </source>
</reference>
<dbReference type="Proteomes" id="UP001595823">
    <property type="component" value="Unassembled WGS sequence"/>
</dbReference>
<feature type="transmembrane region" description="Helical" evidence="2">
    <location>
        <begin position="151"/>
        <end position="171"/>
    </location>
</feature>
<comment type="caution">
    <text evidence="3">The sequence shown here is derived from an EMBL/GenBank/DDBJ whole genome shotgun (WGS) entry which is preliminary data.</text>
</comment>
<evidence type="ECO:0000256" key="1">
    <source>
        <dbReference type="SAM" id="MobiDB-lite"/>
    </source>
</evidence>
<gene>
    <name evidence="3" type="ORF">ACFPET_18495</name>
</gene>
<keyword evidence="2" id="KW-0472">Membrane</keyword>
<evidence type="ECO:0000256" key="2">
    <source>
        <dbReference type="SAM" id="Phobius"/>
    </source>
</evidence>
<keyword evidence="2" id="KW-0812">Transmembrane</keyword>
<keyword evidence="2" id="KW-1133">Transmembrane helix</keyword>
<feature type="transmembrane region" description="Helical" evidence="2">
    <location>
        <begin position="90"/>
        <end position="115"/>
    </location>
</feature>
<name>A0ABV8U338_9ACTN</name>
<evidence type="ECO:0000313" key="3">
    <source>
        <dbReference type="EMBL" id="MFC4337195.1"/>
    </source>
</evidence>
<dbReference type="RefSeq" id="WP_380623923.1">
    <property type="nucleotide sequence ID" value="NZ_JBHSDK010000028.1"/>
</dbReference>
<keyword evidence="4" id="KW-1185">Reference proteome</keyword>
<feature type="region of interest" description="Disordered" evidence="1">
    <location>
        <begin position="1"/>
        <end position="33"/>
    </location>
</feature>
<feature type="transmembrane region" description="Helical" evidence="2">
    <location>
        <begin position="50"/>
        <end position="70"/>
    </location>
</feature>
<feature type="transmembrane region" description="Helical" evidence="2">
    <location>
        <begin position="122"/>
        <end position="139"/>
    </location>
</feature>
<proteinExistence type="predicted"/>
<organism evidence="3 4">
    <name type="scientific">Salininema proteolyticum</name>
    <dbReference type="NCBI Taxonomy" id="1607685"/>
    <lineage>
        <taxon>Bacteria</taxon>
        <taxon>Bacillati</taxon>
        <taxon>Actinomycetota</taxon>
        <taxon>Actinomycetes</taxon>
        <taxon>Glycomycetales</taxon>
        <taxon>Glycomycetaceae</taxon>
        <taxon>Salininema</taxon>
    </lineage>
</organism>
<evidence type="ECO:0000313" key="4">
    <source>
        <dbReference type="Proteomes" id="UP001595823"/>
    </source>
</evidence>
<protein>
    <submittedName>
        <fullName evidence="3">Uncharacterized protein</fullName>
    </submittedName>
</protein>
<feature type="compositionally biased region" description="Pro residues" evidence="1">
    <location>
        <begin position="10"/>
        <end position="19"/>
    </location>
</feature>
<accession>A0ABV8U338</accession>
<sequence>MTHYHHAPGPSSPPGPRHVPPQQLAGTPSGGIRIPPPEVRKLLLKSRYAGFSRVYSAVAVMFLVLAPFPLYEPQTVDGRLIEYRTFLEGATHTTATMLGFGMYLIFVAALVALSFQPLARAVPTLVAVMAVALAAVLLSKPSIVEPQKPDLTPAGLAGVILMFLTAGLGVAQELALWREAKRPTA</sequence>
<dbReference type="EMBL" id="JBHSDK010000028">
    <property type="protein sequence ID" value="MFC4337195.1"/>
    <property type="molecule type" value="Genomic_DNA"/>
</dbReference>